<evidence type="ECO:0000256" key="1">
    <source>
        <dbReference type="SAM" id="MobiDB-lite"/>
    </source>
</evidence>
<protein>
    <submittedName>
        <fullName evidence="3">Uncharacterized protein</fullName>
    </submittedName>
</protein>
<keyword evidence="2" id="KW-0472">Membrane</keyword>
<gene>
    <name evidence="3" type="ORF">TrLO_g2128</name>
</gene>
<feature type="transmembrane region" description="Helical" evidence="2">
    <location>
        <begin position="420"/>
        <end position="437"/>
    </location>
</feature>
<dbReference type="PANTHER" id="PTHR46512:SF9">
    <property type="entry name" value="PEPTIDYLPROLYL ISOMERASE"/>
    <property type="match status" value="1"/>
</dbReference>
<evidence type="ECO:0000313" key="4">
    <source>
        <dbReference type="Proteomes" id="UP001165122"/>
    </source>
</evidence>
<evidence type="ECO:0000256" key="2">
    <source>
        <dbReference type="SAM" id="Phobius"/>
    </source>
</evidence>
<accession>A0A9W7FKX1</accession>
<organism evidence="3 4">
    <name type="scientific">Triparma laevis f. longispina</name>
    <dbReference type="NCBI Taxonomy" id="1714387"/>
    <lineage>
        <taxon>Eukaryota</taxon>
        <taxon>Sar</taxon>
        <taxon>Stramenopiles</taxon>
        <taxon>Ochrophyta</taxon>
        <taxon>Bolidophyceae</taxon>
        <taxon>Parmales</taxon>
        <taxon>Triparmaceae</taxon>
        <taxon>Triparma</taxon>
    </lineage>
</organism>
<dbReference type="PANTHER" id="PTHR46512">
    <property type="entry name" value="PEPTIDYLPROLYL ISOMERASE"/>
    <property type="match status" value="1"/>
</dbReference>
<reference evidence="4" key="1">
    <citation type="journal article" date="2023" name="Commun. Biol.">
        <title>Genome analysis of Parmales, the sister group of diatoms, reveals the evolutionary specialization of diatoms from phago-mixotrophs to photoautotrophs.</title>
        <authorList>
            <person name="Ban H."/>
            <person name="Sato S."/>
            <person name="Yoshikawa S."/>
            <person name="Yamada K."/>
            <person name="Nakamura Y."/>
            <person name="Ichinomiya M."/>
            <person name="Sato N."/>
            <person name="Blanc-Mathieu R."/>
            <person name="Endo H."/>
            <person name="Kuwata A."/>
            <person name="Ogata H."/>
        </authorList>
    </citation>
    <scope>NUCLEOTIDE SEQUENCE [LARGE SCALE GENOMIC DNA]</scope>
    <source>
        <strain evidence="4">NIES 3700</strain>
    </source>
</reference>
<comment type="caution">
    <text evidence="3">The sequence shown here is derived from an EMBL/GenBank/DDBJ whole genome shotgun (WGS) entry which is preliminary data.</text>
</comment>
<dbReference type="Gene3D" id="1.25.40.10">
    <property type="entry name" value="Tetratricopeptide repeat domain"/>
    <property type="match status" value="1"/>
</dbReference>
<feature type="compositionally biased region" description="Basic and acidic residues" evidence="1">
    <location>
        <begin position="331"/>
        <end position="346"/>
    </location>
</feature>
<keyword evidence="2" id="KW-1133">Transmembrane helix</keyword>
<proteinExistence type="predicted"/>
<evidence type="ECO:0000313" key="3">
    <source>
        <dbReference type="EMBL" id="GMI14068.1"/>
    </source>
</evidence>
<name>A0A9W7FKX1_9STRA</name>
<sequence>MPVVYELGASIKTPYGFGICIATGSLTPAGTPVVPAQIKLRSWTLANSKNPSLYTFDNTWDLILPDVEVGCDVMTPYGRGRVLKLEDTETDVYTESPVCAEVILTEWRLANNSRVRCYLNFSDLSYLPPKKFGELSSLEKIETANSKRESAKEPLSCNDLDAANALYTQACFYLQTIDNDTLGNNYDRACLLECMIACKNNGAMCCVKLKRWKEANQLATEAVMLLDALYKQRGLKIHAALNSLGLTDETLFYTWRVKGLYYASQARAEMKDYENAVEVLKTAMALSGSLASLASWDVKVKKLLTACKARDEALKKKEKKAAIKMFGGGSKKSDSKSEKTQKKEDVVSPPAPTSPSEVKEKVTPASPISPIPTRFEPKGELIPPPKKAAAVAEKKKEEKKVGENGGEIKEEGFLKEHGEALLVLGLGALAIGLVAWLRKK</sequence>
<dbReference type="OrthoDB" id="199532at2759"/>
<dbReference type="EMBL" id="BRXW01000206">
    <property type="protein sequence ID" value="GMI14068.1"/>
    <property type="molecule type" value="Genomic_DNA"/>
</dbReference>
<feature type="compositionally biased region" description="Basic and acidic residues" evidence="1">
    <location>
        <begin position="392"/>
        <end position="404"/>
    </location>
</feature>
<dbReference type="InterPro" id="IPR050754">
    <property type="entry name" value="FKBP4/5/8-like"/>
</dbReference>
<keyword evidence="4" id="KW-1185">Reference proteome</keyword>
<feature type="region of interest" description="Disordered" evidence="1">
    <location>
        <begin position="325"/>
        <end position="404"/>
    </location>
</feature>
<dbReference type="Proteomes" id="UP001165122">
    <property type="component" value="Unassembled WGS sequence"/>
</dbReference>
<dbReference type="SUPFAM" id="SSF48452">
    <property type="entry name" value="TPR-like"/>
    <property type="match status" value="1"/>
</dbReference>
<dbReference type="AlphaFoldDB" id="A0A9W7FKX1"/>
<keyword evidence="2" id="KW-0812">Transmembrane</keyword>
<dbReference type="InterPro" id="IPR011990">
    <property type="entry name" value="TPR-like_helical_dom_sf"/>
</dbReference>